<dbReference type="EMBL" id="SRLO01000738">
    <property type="protein sequence ID" value="TNN47547.1"/>
    <property type="molecule type" value="Genomic_DNA"/>
</dbReference>
<sequence>MKAEVRTDRLALHWPPGDQKETVSRPLARHRVDGGSRRVQSNAKRSETGRGDEAGGSGVVPCDPDGDAPARRLCLLSGALV</sequence>
<name>A0A4Z2G216_9TELE</name>
<reference evidence="2 3" key="1">
    <citation type="submission" date="2019-03" db="EMBL/GenBank/DDBJ databases">
        <title>First draft genome of Liparis tanakae, snailfish: a comprehensive survey of snailfish specific genes.</title>
        <authorList>
            <person name="Kim W."/>
            <person name="Song I."/>
            <person name="Jeong J.-H."/>
            <person name="Kim D."/>
            <person name="Kim S."/>
            <person name="Ryu S."/>
            <person name="Song J.Y."/>
            <person name="Lee S.K."/>
        </authorList>
    </citation>
    <scope>NUCLEOTIDE SEQUENCE [LARGE SCALE GENOMIC DNA]</scope>
    <source>
        <tissue evidence="2">Muscle</tissue>
    </source>
</reference>
<organism evidence="2 3">
    <name type="scientific">Liparis tanakae</name>
    <name type="common">Tanaka's snailfish</name>
    <dbReference type="NCBI Taxonomy" id="230148"/>
    <lineage>
        <taxon>Eukaryota</taxon>
        <taxon>Metazoa</taxon>
        <taxon>Chordata</taxon>
        <taxon>Craniata</taxon>
        <taxon>Vertebrata</taxon>
        <taxon>Euteleostomi</taxon>
        <taxon>Actinopterygii</taxon>
        <taxon>Neopterygii</taxon>
        <taxon>Teleostei</taxon>
        <taxon>Neoteleostei</taxon>
        <taxon>Acanthomorphata</taxon>
        <taxon>Eupercaria</taxon>
        <taxon>Perciformes</taxon>
        <taxon>Cottioidei</taxon>
        <taxon>Cottales</taxon>
        <taxon>Liparidae</taxon>
        <taxon>Liparis</taxon>
    </lineage>
</organism>
<proteinExistence type="predicted"/>
<feature type="region of interest" description="Disordered" evidence="1">
    <location>
        <begin position="1"/>
        <end position="68"/>
    </location>
</feature>
<protein>
    <submittedName>
        <fullName evidence="2">Uncharacterized protein</fullName>
    </submittedName>
</protein>
<feature type="compositionally biased region" description="Basic and acidic residues" evidence="1">
    <location>
        <begin position="1"/>
        <end position="11"/>
    </location>
</feature>
<keyword evidence="3" id="KW-1185">Reference proteome</keyword>
<dbReference type="AlphaFoldDB" id="A0A4Z2G216"/>
<evidence type="ECO:0000313" key="3">
    <source>
        <dbReference type="Proteomes" id="UP000314294"/>
    </source>
</evidence>
<comment type="caution">
    <text evidence="2">The sequence shown here is derived from an EMBL/GenBank/DDBJ whole genome shotgun (WGS) entry which is preliminary data.</text>
</comment>
<evidence type="ECO:0000256" key="1">
    <source>
        <dbReference type="SAM" id="MobiDB-lite"/>
    </source>
</evidence>
<feature type="compositionally biased region" description="Basic and acidic residues" evidence="1">
    <location>
        <begin position="44"/>
        <end position="53"/>
    </location>
</feature>
<gene>
    <name evidence="2" type="ORF">EYF80_042268</name>
</gene>
<evidence type="ECO:0000313" key="2">
    <source>
        <dbReference type="EMBL" id="TNN47547.1"/>
    </source>
</evidence>
<accession>A0A4Z2G216</accession>
<dbReference type="Proteomes" id="UP000314294">
    <property type="component" value="Unassembled WGS sequence"/>
</dbReference>